<evidence type="ECO:0000313" key="3">
    <source>
        <dbReference type="WBParaSite" id="HDID_0000195501-mRNA-1"/>
    </source>
</evidence>
<reference evidence="3" key="1">
    <citation type="submission" date="2017-02" db="UniProtKB">
        <authorList>
            <consortium name="WormBaseParasite"/>
        </authorList>
    </citation>
    <scope>IDENTIFICATION</scope>
</reference>
<accession>A0A0R3SBS1</accession>
<dbReference type="AlphaFoldDB" id="A0A0R3SBS1"/>
<proteinExistence type="predicted"/>
<protein>
    <submittedName>
        <fullName evidence="3">Ovule protein</fullName>
    </submittedName>
</protein>
<evidence type="ECO:0000313" key="1">
    <source>
        <dbReference type="EMBL" id="VDL19417.1"/>
    </source>
</evidence>
<reference evidence="1 2" key="2">
    <citation type="submission" date="2018-11" db="EMBL/GenBank/DDBJ databases">
        <authorList>
            <consortium name="Pathogen Informatics"/>
        </authorList>
    </citation>
    <scope>NUCLEOTIDE SEQUENCE [LARGE SCALE GENOMIC DNA]</scope>
</reference>
<dbReference type="WBParaSite" id="HDID_0000195501-mRNA-1">
    <property type="protein sequence ID" value="HDID_0000195501-mRNA-1"/>
    <property type="gene ID" value="HDID_0000195501"/>
</dbReference>
<gene>
    <name evidence="1" type="ORF">HDID_LOCUS1956</name>
</gene>
<evidence type="ECO:0000313" key="2">
    <source>
        <dbReference type="Proteomes" id="UP000274504"/>
    </source>
</evidence>
<name>A0A0R3SBS1_HYMDI</name>
<dbReference type="Proteomes" id="UP000274504">
    <property type="component" value="Unassembled WGS sequence"/>
</dbReference>
<organism evidence="3">
    <name type="scientific">Hymenolepis diminuta</name>
    <name type="common">Rat tapeworm</name>
    <dbReference type="NCBI Taxonomy" id="6216"/>
    <lineage>
        <taxon>Eukaryota</taxon>
        <taxon>Metazoa</taxon>
        <taxon>Spiralia</taxon>
        <taxon>Lophotrochozoa</taxon>
        <taxon>Platyhelminthes</taxon>
        <taxon>Cestoda</taxon>
        <taxon>Eucestoda</taxon>
        <taxon>Cyclophyllidea</taxon>
        <taxon>Hymenolepididae</taxon>
        <taxon>Hymenolepis</taxon>
    </lineage>
</organism>
<sequence>MLMEVLFKSQRDIVLMKLPSPLQDPLLRHYTNADIVKNPMPEGPPAGMFWLLPTKSTSRLHSTECNFPVKEDDIMMAYFSN</sequence>
<dbReference type="EMBL" id="UYSG01000422">
    <property type="protein sequence ID" value="VDL19417.1"/>
    <property type="molecule type" value="Genomic_DNA"/>
</dbReference>